<dbReference type="InterPro" id="IPR028233">
    <property type="entry name" value="BBIP10"/>
</dbReference>
<dbReference type="EMBL" id="JABAHT010000287">
    <property type="protein sequence ID" value="KAF4658986.1"/>
    <property type="molecule type" value="Genomic_DNA"/>
</dbReference>
<protein>
    <submittedName>
        <fullName evidence="2">Uncharacterized protein</fullName>
    </submittedName>
</protein>
<dbReference type="GO" id="GO:0060271">
    <property type="term" value="P:cilium assembly"/>
    <property type="evidence" value="ECO:0007669"/>
    <property type="project" value="InterPro"/>
</dbReference>
<feature type="region of interest" description="Disordered" evidence="1">
    <location>
        <begin position="284"/>
        <end position="310"/>
    </location>
</feature>
<comment type="caution">
    <text evidence="2">The sequence shown here is derived from an EMBL/GenBank/DDBJ whole genome shotgun (WGS) entry which is preliminary data.</text>
</comment>
<feature type="region of interest" description="Disordered" evidence="1">
    <location>
        <begin position="356"/>
        <end position="389"/>
    </location>
</feature>
<evidence type="ECO:0000256" key="1">
    <source>
        <dbReference type="SAM" id="MobiDB-lite"/>
    </source>
</evidence>
<evidence type="ECO:0000313" key="2">
    <source>
        <dbReference type="EMBL" id="KAF4658986.1"/>
    </source>
</evidence>
<gene>
    <name evidence="2" type="ORF">FOZ61_005107</name>
</gene>
<dbReference type="Pfam" id="PF14777">
    <property type="entry name" value="BBIP10"/>
    <property type="match status" value="1"/>
</dbReference>
<reference evidence="2 3" key="1">
    <citation type="submission" date="2020-04" db="EMBL/GenBank/DDBJ databases">
        <title>Perkinsus olseni comparative genomics.</title>
        <authorList>
            <person name="Bogema D.R."/>
        </authorList>
    </citation>
    <scope>NUCLEOTIDE SEQUENCE [LARGE SCALE GENOMIC DNA]</scope>
    <source>
        <strain evidence="2">ATCC PRA-179</strain>
    </source>
</reference>
<proteinExistence type="predicted"/>
<dbReference type="OrthoDB" id="428595at2759"/>
<feature type="compositionally biased region" description="Basic and acidic residues" evidence="1">
    <location>
        <begin position="372"/>
        <end position="383"/>
    </location>
</feature>
<sequence length="764" mass="87351">MDTPYPADATKQAVVSEILGKSGLLYSEPAKSKHVLCRPKILPIKSITLEKIECRAHISSRPAFGSEIRTLCDSSTKDRPLSVGDAKFDLLTPALRSRAFPLEFFDDVNAYETRTPEEWLQWCAEIESLGQPSADVLHTRDSRNQFVPCCVRGYDAADGRFVIVIPSEAGMVKRVKRLSLRFRCEDRVRFRDRIEWARQCRRNALLRLELNSRLRARCHELGLRMPARMQQSLADMCFRALQDLSKTSQVKCPQEIFEGPLKRLVQEVDARYKMTLTKHAMGFGKSGFHSRQRARELNRGPSPSLTPSVSDRCRKLSRQTRFCAPLLHALCSCWSACQQVLSLRILDTDWARRNPRSDPRKLLSSGRGFPDATKKERQMERSATKRYPSPTPVLSFGDFIEQTRAHKEKVTEVVKRHWRDYAVRELFDKLGTTFNFLREDTERHVESPQHGVCRMIDMMLGRMITRWLEACLEEWVRSIETPSLFPTIRIELDLSESGKVILSPSRAEIIQTFESLIDSAEAALATLSTIEPELFPCCGIPSESLVTIDQKLMLNFKERVGCALLEDLREPLQLAESYAAHEKIRFEVGPPSNAAENFGAARDFVNRCTQASAAVTRVCPGGIRSKLFIVDTKNVTRKLSMARERVSRDFLISTSRQLEKEVRELRYAYRSLEQQLSVTPSDHEVEQLLRSVGDIEEQVLEPLERRTSRLSDIVDFLDHSRFLISISLRADIYHLRGSCSDIRIELSLFSESLRAQREGLNSDH</sequence>
<name>A0A7J6LIM1_PEROL</name>
<accession>A0A7J6LIM1</accession>
<dbReference type="GO" id="GO:0034464">
    <property type="term" value="C:BBSome"/>
    <property type="evidence" value="ECO:0007669"/>
    <property type="project" value="InterPro"/>
</dbReference>
<dbReference type="Proteomes" id="UP000570595">
    <property type="component" value="Unassembled WGS sequence"/>
</dbReference>
<organism evidence="2 3">
    <name type="scientific">Perkinsus olseni</name>
    <name type="common">Perkinsus atlanticus</name>
    <dbReference type="NCBI Taxonomy" id="32597"/>
    <lineage>
        <taxon>Eukaryota</taxon>
        <taxon>Sar</taxon>
        <taxon>Alveolata</taxon>
        <taxon>Perkinsozoa</taxon>
        <taxon>Perkinsea</taxon>
        <taxon>Perkinsida</taxon>
        <taxon>Perkinsidae</taxon>
        <taxon>Perkinsus</taxon>
    </lineage>
</organism>
<evidence type="ECO:0000313" key="3">
    <source>
        <dbReference type="Proteomes" id="UP000570595"/>
    </source>
</evidence>
<dbReference type="AlphaFoldDB" id="A0A7J6LIM1"/>